<evidence type="ECO:0000313" key="6">
    <source>
        <dbReference type="EMBL" id="MCV2868901.1"/>
    </source>
</evidence>
<dbReference type="EMBL" id="JAOWKY010000002">
    <property type="protein sequence ID" value="MCV2868901.1"/>
    <property type="molecule type" value="Genomic_DNA"/>
</dbReference>
<evidence type="ECO:0000256" key="1">
    <source>
        <dbReference type="ARBA" id="ARBA00023015"/>
    </source>
</evidence>
<keyword evidence="3" id="KW-0804">Transcription</keyword>
<dbReference type="Gene3D" id="1.10.10.60">
    <property type="entry name" value="Homeodomain-like"/>
    <property type="match status" value="1"/>
</dbReference>
<organism evidence="6 7">
    <name type="scientific">Albidovulum marisflavi</name>
    <dbReference type="NCBI Taxonomy" id="2984159"/>
    <lineage>
        <taxon>Bacteria</taxon>
        <taxon>Pseudomonadati</taxon>
        <taxon>Pseudomonadota</taxon>
        <taxon>Alphaproteobacteria</taxon>
        <taxon>Rhodobacterales</taxon>
        <taxon>Paracoccaceae</taxon>
        <taxon>Albidovulum</taxon>
    </lineage>
</organism>
<dbReference type="Proteomes" id="UP001652542">
    <property type="component" value="Unassembled WGS sequence"/>
</dbReference>
<evidence type="ECO:0000313" key="7">
    <source>
        <dbReference type="Proteomes" id="UP001652542"/>
    </source>
</evidence>
<proteinExistence type="predicted"/>
<evidence type="ECO:0000259" key="5">
    <source>
        <dbReference type="PROSITE" id="PS50977"/>
    </source>
</evidence>
<feature type="DNA-binding region" description="H-T-H motif" evidence="4">
    <location>
        <begin position="56"/>
        <end position="75"/>
    </location>
</feature>
<dbReference type="InterPro" id="IPR009057">
    <property type="entry name" value="Homeodomain-like_sf"/>
</dbReference>
<keyword evidence="2 4" id="KW-0238">DNA-binding</keyword>
<dbReference type="InterPro" id="IPR036271">
    <property type="entry name" value="Tet_transcr_reg_TetR-rel_C_sf"/>
</dbReference>
<protein>
    <submittedName>
        <fullName evidence="6">TetR/AcrR family transcriptional regulator</fullName>
    </submittedName>
</protein>
<dbReference type="InterPro" id="IPR001647">
    <property type="entry name" value="HTH_TetR"/>
</dbReference>
<reference evidence="6 7" key="1">
    <citation type="submission" date="2022-10" db="EMBL/GenBank/DDBJ databases">
        <title>Defluviimonas sp. nov., isolated from ocean surface water.</title>
        <authorList>
            <person name="He W."/>
            <person name="Wang L."/>
            <person name="Zhang D.-F."/>
        </authorList>
    </citation>
    <scope>NUCLEOTIDE SEQUENCE [LARGE SCALE GENOMIC DNA]</scope>
    <source>
        <strain evidence="6 7">WL0002</strain>
    </source>
</reference>
<dbReference type="PROSITE" id="PS50977">
    <property type="entry name" value="HTH_TETR_2"/>
    <property type="match status" value="1"/>
</dbReference>
<dbReference type="RefSeq" id="WP_263734562.1">
    <property type="nucleotide sequence ID" value="NZ_JAOWKY010000002.1"/>
</dbReference>
<accession>A0ABT2ZCS0</accession>
<evidence type="ECO:0000256" key="2">
    <source>
        <dbReference type="ARBA" id="ARBA00023125"/>
    </source>
</evidence>
<gene>
    <name evidence="6" type="ORF">OEW28_09695</name>
</gene>
<keyword evidence="1" id="KW-0805">Transcription regulation</keyword>
<dbReference type="PANTHER" id="PTHR30055">
    <property type="entry name" value="HTH-TYPE TRANSCRIPTIONAL REGULATOR RUTR"/>
    <property type="match status" value="1"/>
</dbReference>
<dbReference type="SUPFAM" id="SSF48498">
    <property type="entry name" value="Tetracyclin repressor-like, C-terminal domain"/>
    <property type="match status" value="1"/>
</dbReference>
<sequence>MSDSDQEHSSQPVLPSGFADWLQHGREDMRKGERTRAELVTAGANFLAREPLERLTVAAICKSAGVAHGTFYLYFPDKNALANEVLGAFVDYVQGRMRAAAHLPGDAARNTTAAYLQLFEDNAGLMKCLVVGVDAFPEARGAFQRLNREWAETVVRATRRREGPDRPQDDLMRRAYALGGMVDQYLSALFITGDPWVRALSEDREAVLEMLTDLWKRGMAP</sequence>
<dbReference type="PANTHER" id="PTHR30055:SF234">
    <property type="entry name" value="HTH-TYPE TRANSCRIPTIONAL REGULATOR BETI"/>
    <property type="match status" value="1"/>
</dbReference>
<dbReference type="SUPFAM" id="SSF46689">
    <property type="entry name" value="Homeodomain-like"/>
    <property type="match status" value="1"/>
</dbReference>
<dbReference type="Gene3D" id="1.10.357.10">
    <property type="entry name" value="Tetracycline Repressor, domain 2"/>
    <property type="match status" value="1"/>
</dbReference>
<feature type="domain" description="HTH tetR-type" evidence="5">
    <location>
        <begin position="33"/>
        <end position="93"/>
    </location>
</feature>
<keyword evidence="7" id="KW-1185">Reference proteome</keyword>
<evidence type="ECO:0000256" key="3">
    <source>
        <dbReference type="ARBA" id="ARBA00023163"/>
    </source>
</evidence>
<dbReference type="Pfam" id="PF00440">
    <property type="entry name" value="TetR_N"/>
    <property type="match status" value="1"/>
</dbReference>
<comment type="caution">
    <text evidence="6">The sequence shown here is derived from an EMBL/GenBank/DDBJ whole genome shotgun (WGS) entry which is preliminary data.</text>
</comment>
<dbReference type="InterPro" id="IPR050109">
    <property type="entry name" value="HTH-type_TetR-like_transc_reg"/>
</dbReference>
<name>A0ABT2ZCS0_9RHOB</name>
<evidence type="ECO:0000256" key="4">
    <source>
        <dbReference type="PROSITE-ProRule" id="PRU00335"/>
    </source>
</evidence>